<protein>
    <submittedName>
        <fullName evidence="2">Uncharacterized protein</fullName>
    </submittedName>
</protein>
<dbReference type="Proteomes" id="UP000518266">
    <property type="component" value="Unassembled WGS sequence"/>
</dbReference>
<dbReference type="AlphaFoldDB" id="A0A7J5Z220"/>
<evidence type="ECO:0000256" key="1">
    <source>
        <dbReference type="SAM" id="MobiDB-lite"/>
    </source>
</evidence>
<name>A0A7J5Z220_DISMA</name>
<organism evidence="2 3">
    <name type="scientific">Dissostichus mawsoni</name>
    <name type="common">Antarctic cod</name>
    <dbReference type="NCBI Taxonomy" id="36200"/>
    <lineage>
        <taxon>Eukaryota</taxon>
        <taxon>Metazoa</taxon>
        <taxon>Chordata</taxon>
        <taxon>Craniata</taxon>
        <taxon>Vertebrata</taxon>
        <taxon>Euteleostomi</taxon>
        <taxon>Actinopterygii</taxon>
        <taxon>Neopterygii</taxon>
        <taxon>Teleostei</taxon>
        <taxon>Neoteleostei</taxon>
        <taxon>Acanthomorphata</taxon>
        <taxon>Eupercaria</taxon>
        <taxon>Perciformes</taxon>
        <taxon>Notothenioidei</taxon>
        <taxon>Nototheniidae</taxon>
        <taxon>Dissostichus</taxon>
    </lineage>
</organism>
<comment type="caution">
    <text evidence="2">The sequence shown here is derived from an EMBL/GenBank/DDBJ whole genome shotgun (WGS) entry which is preliminary data.</text>
</comment>
<keyword evidence="3" id="KW-1185">Reference proteome</keyword>
<proteinExistence type="predicted"/>
<dbReference type="EMBL" id="JAAKFY010000006">
    <property type="protein sequence ID" value="KAF3855834.1"/>
    <property type="molecule type" value="Genomic_DNA"/>
</dbReference>
<feature type="region of interest" description="Disordered" evidence="1">
    <location>
        <begin position="1"/>
        <end position="42"/>
    </location>
</feature>
<gene>
    <name evidence="2" type="ORF">F7725_016557</name>
</gene>
<accession>A0A7J5Z220</accession>
<feature type="region of interest" description="Disordered" evidence="1">
    <location>
        <begin position="198"/>
        <end position="225"/>
    </location>
</feature>
<feature type="compositionally biased region" description="Polar residues" evidence="1">
    <location>
        <begin position="12"/>
        <end position="31"/>
    </location>
</feature>
<evidence type="ECO:0000313" key="3">
    <source>
        <dbReference type="Proteomes" id="UP000518266"/>
    </source>
</evidence>
<reference evidence="2 3" key="1">
    <citation type="submission" date="2020-03" db="EMBL/GenBank/DDBJ databases">
        <title>Dissostichus mawsoni Genome sequencing and assembly.</title>
        <authorList>
            <person name="Park H."/>
        </authorList>
    </citation>
    <scope>NUCLEOTIDE SEQUENCE [LARGE SCALE GENOMIC DNA]</scope>
    <source>
        <strain evidence="2">DM0001</strain>
        <tissue evidence="2">Muscle</tissue>
    </source>
</reference>
<sequence>MERHPHHVAASREQSAHTSDLHSSPQRTGVSASDEEAGGDWRFTLEEMKEAKPPNERMEPETMFVPMSSRCAPSPLLQHAAEPKPQQMLMFDAREQIRAGNPSGALLALCSLRTERQSCTDMQAHSPSGTMADNTSCSTMQPAGLWTALFLLALSSSALGNLLINDPLAAPRVFISFKERGICCVESVVFPSSVRASPVEQTPESGYGALSASPPLKTKIVSPKD</sequence>
<evidence type="ECO:0000313" key="2">
    <source>
        <dbReference type="EMBL" id="KAF3855834.1"/>
    </source>
</evidence>